<organism evidence="1 2">
    <name type="scientific">Didymosphaeria variabile</name>
    <dbReference type="NCBI Taxonomy" id="1932322"/>
    <lineage>
        <taxon>Eukaryota</taxon>
        <taxon>Fungi</taxon>
        <taxon>Dikarya</taxon>
        <taxon>Ascomycota</taxon>
        <taxon>Pezizomycotina</taxon>
        <taxon>Dothideomycetes</taxon>
        <taxon>Pleosporomycetidae</taxon>
        <taxon>Pleosporales</taxon>
        <taxon>Massarineae</taxon>
        <taxon>Didymosphaeriaceae</taxon>
        <taxon>Didymosphaeria</taxon>
    </lineage>
</organism>
<dbReference type="EMBL" id="JAPEUX010000006">
    <property type="protein sequence ID" value="KAJ4349509.1"/>
    <property type="molecule type" value="Genomic_DNA"/>
</dbReference>
<accession>A0A9W8XF59</accession>
<sequence>MGFAELPKELLQAILNHAISVRGMKRGLRLRLLNKRFAAEVIDTIYTYRMLDTRFAKRLYAQIPPMPPFTASYLEYRIHNAEDGVAPYPRLGFLRKIARDVVAENESLEYDACVQLLCRLISEGGEPRVYQVFCPALSLPTTFYEGDGDYFDTLFATAVVTNTTPIVERYMGSYRYGGFKALFAPSEYEFYRLAARYADTATLALFLSTRYSYRVDIRRRNEMLVAAAAVGRLSAFRLIHGSRIEEAPWDFEGREKVFDDALGTPSLDVWHEVIRLRATYGSPSVISEDRKTKLLADCVGEGPSWDTLSGRMPQVL</sequence>
<evidence type="ECO:0000313" key="1">
    <source>
        <dbReference type="EMBL" id="KAJ4349509.1"/>
    </source>
</evidence>
<dbReference type="AlphaFoldDB" id="A0A9W8XF59"/>
<proteinExistence type="predicted"/>
<reference evidence="1" key="1">
    <citation type="submission" date="2022-10" db="EMBL/GenBank/DDBJ databases">
        <title>Tapping the CABI collections for fungal endophytes: first genome assemblies for Collariella, Neodidymelliopsis, Ascochyta clinopodiicola, Didymella pomorum, Didymosphaeria variabile, Neocosmospora piperis and Neocucurbitaria cava.</title>
        <authorList>
            <person name="Hill R."/>
        </authorList>
    </citation>
    <scope>NUCLEOTIDE SEQUENCE</scope>
    <source>
        <strain evidence="1">IMI 356815</strain>
    </source>
</reference>
<comment type="caution">
    <text evidence="1">The sequence shown here is derived from an EMBL/GenBank/DDBJ whole genome shotgun (WGS) entry which is preliminary data.</text>
</comment>
<dbReference type="OrthoDB" id="3799861at2759"/>
<dbReference type="Proteomes" id="UP001140513">
    <property type="component" value="Unassembled WGS sequence"/>
</dbReference>
<evidence type="ECO:0000313" key="2">
    <source>
        <dbReference type="Proteomes" id="UP001140513"/>
    </source>
</evidence>
<name>A0A9W8XF59_9PLEO</name>
<dbReference type="GeneID" id="80911655"/>
<protein>
    <submittedName>
        <fullName evidence="1">Uncharacterized protein</fullName>
    </submittedName>
</protein>
<gene>
    <name evidence="1" type="ORF">N0V89_008125</name>
</gene>
<dbReference type="RefSeq" id="XP_056068439.1">
    <property type="nucleotide sequence ID" value="XM_056216883.1"/>
</dbReference>
<keyword evidence="2" id="KW-1185">Reference proteome</keyword>